<dbReference type="EMBL" id="CP000478">
    <property type="protein sequence ID" value="ABK18370.1"/>
    <property type="molecule type" value="Genomic_DNA"/>
</dbReference>
<gene>
    <name evidence="1" type="ordered locus">Sfum_2692</name>
</gene>
<dbReference type="InParanoid" id="A0LLR8"/>
<proteinExistence type="predicted"/>
<dbReference type="STRING" id="335543.Sfum_2692"/>
<dbReference type="Proteomes" id="UP000001784">
    <property type="component" value="Chromosome"/>
</dbReference>
<dbReference type="AlphaFoldDB" id="A0LLR8"/>
<accession>A0LLR8</accession>
<protein>
    <submittedName>
        <fullName evidence="1">Uncharacterized protein</fullName>
    </submittedName>
</protein>
<reference evidence="1 2" key="1">
    <citation type="submission" date="2006-10" db="EMBL/GenBank/DDBJ databases">
        <title>Complete sequence of Syntrophobacter fumaroxidans MPOB.</title>
        <authorList>
            <consortium name="US DOE Joint Genome Institute"/>
            <person name="Copeland A."/>
            <person name="Lucas S."/>
            <person name="Lapidus A."/>
            <person name="Barry K."/>
            <person name="Detter J.C."/>
            <person name="Glavina del Rio T."/>
            <person name="Hammon N."/>
            <person name="Israni S."/>
            <person name="Pitluck S."/>
            <person name="Goltsman E.G."/>
            <person name="Martinez M."/>
            <person name="Schmutz J."/>
            <person name="Larimer F."/>
            <person name="Land M."/>
            <person name="Hauser L."/>
            <person name="Kyrpides N."/>
            <person name="Kim E."/>
            <person name="Boone D.R."/>
            <person name="Brockman F."/>
            <person name="Culley D."/>
            <person name="Ferry J."/>
            <person name="Gunsalus R."/>
            <person name="McInerney M.J."/>
            <person name="Morrison M."/>
            <person name="Plugge C."/>
            <person name="Rohlin L."/>
            <person name="Scholten J."/>
            <person name="Sieber J."/>
            <person name="Stams A.J.M."/>
            <person name="Worm P."/>
            <person name="Henstra A.M."/>
            <person name="Richardson P."/>
        </authorList>
    </citation>
    <scope>NUCLEOTIDE SEQUENCE [LARGE SCALE GENOMIC DNA]</scope>
    <source>
        <strain evidence="2">DSM 10017 / MPOB</strain>
    </source>
</reference>
<dbReference type="HOGENOM" id="CLU_2119919_0_0_7"/>
<sequence>MSAAPPSFNPADTEEKYAGSSVLMKMAYGMKYMLATQCSKPHATKAEIGSPPQPFSYGCRPLEAQDIPTPGRRGFSFSAGCLRKGRIPDHRSTGMHFPYPCIRVRPPSRANPSI</sequence>
<keyword evidence="2" id="KW-1185">Reference proteome</keyword>
<organism evidence="1 2">
    <name type="scientific">Syntrophobacter fumaroxidans (strain DSM 10017 / MPOB)</name>
    <dbReference type="NCBI Taxonomy" id="335543"/>
    <lineage>
        <taxon>Bacteria</taxon>
        <taxon>Pseudomonadati</taxon>
        <taxon>Thermodesulfobacteriota</taxon>
        <taxon>Syntrophobacteria</taxon>
        <taxon>Syntrophobacterales</taxon>
        <taxon>Syntrophobacteraceae</taxon>
        <taxon>Syntrophobacter</taxon>
    </lineage>
</organism>
<evidence type="ECO:0000313" key="1">
    <source>
        <dbReference type="EMBL" id="ABK18370.1"/>
    </source>
</evidence>
<evidence type="ECO:0000313" key="2">
    <source>
        <dbReference type="Proteomes" id="UP000001784"/>
    </source>
</evidence>
<name>A0LLR8_SYNFM</name>
<dbReference type="KEGG" id="sfu:Sfum_2692"/>